<dbReference type="InterPro" id="IPR051678">
    <property type="entry name" value="AGP_Transferase"/>
</dbReference>
<reference evidence="2" key="1">
    <citation type="submission" date="2020-05" db="EMBL/GenBank/DDBJ databases">
        <title>Mycena genomes resolve the evolution of fungal bioluminescence.</title>
        <authorList>
            <person name="Tsai I.J."/>
        </authorList>
    </citation>
    <scope>NUCLEOTIDE SEQUENCE</scope>
    <source>
        <strain evidence="2">171206Taipei</strain>
    </source>
</reference>
<feature type="domain" description="Aminoglycoside phosphotransferase" evidence="1">
    <location>
        <begin position="74"/>
        <end position="321"/>
    </location>
</feature>
<dbReference type="Gene3D" id="3.90.1200.10">
    <property type="match status" value="1"/>
</dbReference>
<proteinExistence type="predicted"/>
<dbReference type="AlphaFoldDB" id="A0A8H6VWU7"/>
<name>A0A8H6VWU7_9AGAR</name>
<dbReference type="InterPro" id="IPR002575">
    <property type="entry name" value="Aminoglycoside_PTrfase"/>
</dbReference>
<evidence type="ECO:0000313" key="2">
    <source>
        <dbReference type="EMBL" id="KAF7293073.1"/>
    </source>
</evidence>
<dbReference type="Pfam" id="PF01636">
    <property type="entry name" value="APH"/>
    <property type="match status" value="1"/>
</dbReference>
<evidence type="ECO:0000313" key="3">
    <source>
        <dbReference type="Proteomes" id="UP000636479"/>
    </source>
</evidence>
<dbReference type="Gene3D" id="3.30.200.20">
    <property type="entry name" value="Phosphorylase Kinase, domain 1"/>
    <property type="match status" value="1"/>
</dbReference>
<dbReference type="Proteomes" id="UP000636479">
    <property type="component" value="Unassembled WGS sequence"/>
</dbReference>
<protein>
    <submittedName>
        <fullName evidence="2">APH domain-containing protein</fullName>
    </submittedName>
</protein>
<keyword evidence="3" id="KW-1185">Reference proteome</keyword>
<dbReference type="OrthoDB" id="25129at2759"/>
<dbReference type="GeneID" id="59351091"/>
<dbReference type="EMBL" id="JACAZF010000011">
    <property type="protein sequence ID" value="KAF7293073.1"/>
    <property type="molecule type" value="Genomic_DNA"/>
</dbReference>
<organism evidence="2 3">
    <name type="scientific">Mycena indigotica</name>
    <dbReference type="NCBI Taxonomy" id="2126181"/>
    <lineage>
        <taxon>Eukaryota</taxon>
        <taxon>Fungi</taxon>
        <taxon>Dikarya</taxon>
        <taxon>Basidiomycota</taxon>
        <taxon>Agaricomycotina</taxon>
        <taxon>Agaricomycetes</taxon>
        <taxon>Agaricomycetidae</taxon>
        <taxon>Agaricales</taxon>
        <taxon>Marasmiineae</taxon>
        <taxon>Mycenaceae</taxon>
        <taxon>Mycena</taxon>
    </lineage>
</organism>
<dbReference type="InterPro" id="IPR011009">
    <property type="entry name" value="Kinase-like_dom_sf"/>
</dbReference>
<comment type="caution">
    <text evidence="2">The sequence shown here is derived from an EMBL/GenBank/DDBJ whole genome shotgun (WGS) entry which is preliminary data.</text>
</comment>
<dbReference type="RefSeq" id="XP_037215501.1">
    <property type="nucleotide sequence ID" value="XM_037368575.1"/>
</dbReference>
<dbReference type="SUPFAM" id="SSF56112">
    <property type="entry name" value="Protein kinase-like (PK-like)"/>
    <property type="match status" value="1"/>
</dbReference>
<evidence type="ECO:0000259" key="1">
    <source>
        <dbReference type="Pfam" id="PF01636"/>
    </source>
</evidence>
<dbReference type="PANTHER" id="PTHR21310:SF40">
    <property type="entry name" value="AMINOGLYCOSIDE PHOSPHOTRANSFERASE DOMAIN-CONTAINING PROTEIN-RELATED"/>
    <property type="match status" value="1"/>
</dbReference>
<sequence length="388" mass="42442">MSSSSTDLDLSIASNVITYLSGTPFSSYQADILPGGNANFTFRLFLDNPSPMISGGMKTVVLKHAKGWSKSSPSFTLKIERQAIEAFALQRVRQILDDSENAGSSLVTVPRVLLHDPVAHVIIMEDAGENSEPLKALLRRTSLPSGNLARLCHDLGHFLADIHNRGSKDPELMEKVGSNEEMRSITSWITYDRVVPILRGEKEYSGLLSPSLLGADGLSEQDMARIGQLCSQRAAEIRAAVEVFTMGDFWTGNIICRRDAASGAVEKAFVVDWEVTKPGIPFLDFGQLAAELYTIGCFHPEREEELRDALKAYGKAYAKSRETSVDELFVRGAGSHLGAHLAVITPTVEGWGTREQVREVVKQGTEFILKGIEGDMVWLQDSVVGGLM</sequence>
<accession>A0A8H6VWU7</accession>
<gene>
    <name evidence="2" type="ORF">MIND_01206700</name>
</gene>
<dbReference type="PANTHER" id="PTHR21310">
    <property type="entry name" value="AMINOGLYCOSIDE PHOSPHOTRANSFERASE-RELATED-RELATED"/>
    <property type="match status" value="1"/>
</dbReference>